<dbReference type="InterPro" id="IPR018466">
    <property type="entry name" value="Kre9/Knh1-like_N"/>
</dbReference>
<feature type="domain" description="Yeast cell wall synthesis Kre9/Knh1-like N-terminal" evidence="4">
    <location>
        <begin position="23"/>
        <end position="117"/>
    </location>
</feature>
<evidence type="ECO:0000256" key="3">
    <source>
        <dbReference type="SAM" id="SignalP"/>
    </source>
</evidence>
<dbReference type="InterPro" id="IPR052479">
    <property type="entry name" value="GPI-anchor_Adhesion_Reg"/>
</dbReference>
<keyword evidence="6" id="KW-1185">Reference proteome</keyword>
<evidence type="ECO:0000256" key="1">
    <source>
        <dbReference type="ARBA" id="ARBA00022729"/>
    </source>
</evidence>
<evidence type="ECO:0000259" key="4">
    <source>
        <dbReference type="Pfam" id="PF10342"/>
    </source>
</evidence>
<dbReference type="OrthoDB" id="5316007at2759"/>
<evidence type="ECO:0000313" key="6">
    <source>
        <dbReference type="Proteomes" id="UP000714275"/>
    </source>
</evidence>
<organism evidence="5 6">
    <name type="scientific">Suillus placidus</name>
    <dbReference type="NCBI Taxonomy" id="48579"/>
    <lineage>
        <taxon>Eukaryota</taxon>
        <taxon>Fungi</taxon>
        <taxon>Dikarya</taxon>
        <taxon>Basidiomycota</taxon>
        <taxon>Agaricomycotina</taxon>
        <taxon>Agaricomycetes</taxon>
        <taxon>Agaricomycetidae</taxon>
        <taxon>Boletales</taxon>
        <taxon>Suillineae</taxon>
        <taxon>Suillaceae</taxon>
        <taxon>Suillus</taxon>
    </lineage>
</organism>
<dbReference type="AlphaFoldDB" id="A0A9P7D8M0"/>
<proteinExistence type="predicted"/>
<keyword evidence="1 3" id="KW-0732">Signal</keyword>
<reference evidence="5" key="1">
    <citation type="journal article" date="2020" name="New Phytol.">
        <title>Comparative genomics reveals dynamic genome evolution in host specialist ectomycorrhizal fungi.</title>
        <authorList>
            <person name="Lofgren L.A."/>
            <person name="Nguyen N.H."/>
            <person name="Vilgalys R."/>
            <person name="Ruytinx J."/>
            <person name="Liao H.L."/>
            <person name="Branco S."/>
            <person name="Kuo A."/>
            <person name="LaButti K."/>
            <person name="Lipzen A."/>
            <person name="Andreopoulos W."/>
            <person name="Pangilinan J."/>
            <person name="Riley R."/>
            <person name="Hundley H."/>
            <person name="Na H."/>
            <person name="Barry K."/>
            <person name="Grigoriev I.V."/>
            <person name="Stajich J.E."/>
            <person name="Kennedy P.G."/>
        </authorList>
    </citation>
    <scope>NUCLEOTIDE SEQUENCE</scope>
    <source>
        <strain evidence="5">DOB743</strain>
    </source>
</reference>
<comment type="caution">
    <text evidence="5">The sequence shown here is derived from an EMBL/GenBank/DDBJ whole genome shotgun (WGS) entry which is preliminary data.</text>
</comment>
<sequence length="190" mass="19485">MRSSAAILLASIASAFAYQVTAPGDTQGWTTVGPNYLTWVRVNTDPLNFTAVLTNQNQAVMPQGPQVLNALVDGTMGSIVCNPPSGGWPQGSGFRVNLAADAQHLDTLLAQSNQFNINSSTSSTGSTTKTATTSISVTNAVTPTTGAASTTSSDTSTTPTSKSAAILGMKVETGFMTAVAAFAAFITTHF</sequence>
<feature type="signal peptide" evidence="3">
    <location>
        <begin position="1"/>
        <end position="17"/>
    </location>
</feature>
<gene>
    <name evidence="5" type="ORF">EV702DRAFT_243907</name>
</gene>
<dbReference type="Pfam" id="PF10342">
    <property type="entry name" value="Kre9_KNH"/>
    <property type="match status" value="1"/>
</dbReference>
<evidence type="ECO:0000256" key="2">
    <source>
        <dbReference type="SAM" id="MobiDB-lite"/>
    </source>
</evidence>
<dbReference type="Proteomes" id="UP000714275">
    <property type="component" value="Unassembled WGS sequence"/>
</dbReference>
<protein>
    <submittedName>
        <fullName evidence="5">GPI-anchored small secreted protein</fullName>
    </submittedName>
</protein>
<dbReference type="EMBL" id="JABBWD010000002">
    <property type="protein sequence ID" value="KAG1783107.1"/>
    <property type="molecule type" value="Genomic_DNA"/>
</dbReference>
<feature type="region of interest" description="Disordered" evidence="2">
    <location>
        <begin position="143"/>
        <end position="162"/>
    </location>
</feature>
<dbReference type="PANTHER" id="PTHR35185">
    <property type="entry name" value="SERINE/THREONINE-RICH PROTEIN ADG2-RELATED"/>
    <property type="match status" value="1"/>
</dbReference>
<accession>A0A9P7D8M0</accession>
<name>A0A9P7D8M0_9AGAM</name>
<evidence type="ECO:0000313" key="5">
    <source>
        <dbReference type="EMBL" id="KAG1783107.1"/>
    </source>
</evidence>
<dbReference type="PANTHER" id="PTHR35185:SF1">
    <property type="entry name" value="UPF0619 GPI-ANCHORED MEMBRANE PROTEIN C1322.10"/>
    <property type="match status" value="1"/>
</dbReference>
<feature type="chain" id="PRO_5040157307" evidence="3">
    <location>
        <begin position="18"/>
        <end position="190"/>
    </location>
</feature>